<evidence type="ECO:0000313" key="2">
    <source>
        <dbReference type="EMBL" id="MFC6355947.1"/>
    </source>
</evidence>
<keyword evidence="1" id="KW-0472">Membrane</keyword>
<organism evidence="2 3">
    <name type="scientific">Luethyella okanaganae</name>
    <dbReference type="NCBI Taxonomy" id="69372"/>
    <lineage>
        <taxon>Bacteria</taxon>
        <taxon>Bacillati</taxon>
        <taxon>Actinomycetota</taxon>
        <taxon>Actinomycetes</taxon>
        <taxon>Micrococcales</taxon>
        <taxon>Microbacteriaceae</taxon>
        <taxon>Luethyella</taxon>
    </lineage>
</organism>
<dbReference type="RefSeq" id="WP_386729718.1">
    <property type="nucleotide sequence ID" value="NZ_JBHSTP010000001.1"/>
</dbReference>
<evidence type="ECO:0000313" key="3">
    <source>
        <dbReference type="Proteomes" id="UP001596306"/>
    </source>
</evidence>
<keyword evidence="1" id="KW-1133">Transmembrane helix</keyword>
<dbReference type="Proteomes" id="UP001596306">
    <property type="component" value="Unassembled WGS sequence"/>
</dbReference>
<gene>
    <name evidence="2" type="ORF">ACFQB0_07495</name>
</gene>
<proteinExistence type="predicted"/>
<dbReference type="EMBL" id="JBHSTP010000001">
    <property type="protein sequence ID" value="MFC6355947.1"/>
    <property type="molecule type" value="Genomic_DNA"/>
</dbReference>
<sequence length="59" mass="5834">MSTPRQSGALGDELANLGIGILITTAVLAVLLRGAGSVTAWVTGTGQPPAASRPAWACS</sequence>
<keyword evidence="1" id="KW-0812">Transmembrane</keyword>
<protein>
    <submittedName>
        <fullName evidence="2">Uncharacterized protein</fullName>
    </submittedName>
</protein>
<keyword evidence="3" id="KW-1185">Reference proteome</keyword>
<name>A0ABW1VEK8_9MICO</name>
<accession>A0ABW1VEK8</accession>
<evidence type="ECO:0000256" key="1">
    <source>
        <dbReference type="SAM" id="Phobius"/>
    </source>
</evidence>
<comment type="caution">
    <text evidence="2">The sequence shown here is derived from an EMBL/GenBank/DDBJ whole genome shotgun (WGS) entry which is preliminary data.</text>
</comment>
<feature type="transmembrane region" description="Helical" evidence="1">
    <location>
        <begin position="14"/>
        <end position="32"/>
    </location>
</feature>
<reference evidence="3" key="1">
    <citation type="journal article" date="2019" name="Int. J. Syst. Evol. Microbiol.">
        <title>The Global Catalogue of Microorganisms (GCM) 10K type strain sequencing project: providing services to taxonomists for standard genome sequencing and annotation.</title>
        <authorList>
            <consortium name="The Broad Institute Genomics Platform"/>
            <consortium name="The Broad Institute Genome Sequencing Center for Infectious Disease"/>
            <person name="Wu L."/>
            <person name="Ma J."/>
        </authorList>
    </citation>
    <scope>NUCLEOTIDE SEQUENCE [LARGE SCALE GENOMIC DNA]</scope>
    <source>
        <strain evidence="3">CCUG 43304</strain>
    </source>
</reference>